<dbReference type="InterPro" id="IPR006379">
    <property type="entry name" value="HAD-SF_hydro_IIB"/>
</dbReference>
<dbReference type="Gene3D" id="3.30.1240.10">
    <property type="match status" value="1"/>
</dbReference>
<accession>A0A7X3KD61</accession>
<dbReference type="PANTHER" id="PTHR10000:SF53">
    <property type="entry name" value="5-AMINO-6-(5-PHOSPHO-D-RIBITYLAMINO)URACIL PHOSPHATASE YBJI-RELATED"/>
    <property type="match status" value="1"/>
</dbReference>
<dbReference type="SUPFAM" id="SSF56784">
    <property type="entry name" value="HAD-like"/>
    <property type="match status" value="1"/>
</dbReference>
<reference evidence="1 2" key="1">
    <citation type="submission" date="2019-12" db="EMBL/GenBank/DDBJ databases">
        <title>Microbes associate with the intestines of laboratory mice.</title>
        <authorList>
            <person name="Navarre W."/>
            <person name="Wong E."/>
        </authorList>
    </citation>
    <scope>NUCLEOTIDE SEQUENCE [LARGE SCALE GENOMIC DNA]</scope>
    <source>
        <strain evidence="1 2">NM51_B2-22</strain>
    </source>
</reference>
<dbReference type="Pfam" id="PF08282">
    <property type="entry name" value="Hydrolase_3"/>
    <property type="match status" value="1"/>
</dbReference>
<organism evidence="1 2">
    <name type="scientific">Streptococcus danieliae</name>
    <dbReference type="NCBI Taxonomy" id="747656"/>
    <lineage>
        <taxon>Bacteria</taxon>
        <taxon>Bacillati</taxon>
        <taxon>Bacillota</taxon>
        <taxon>Bacilli</taxon>
        <taxon>Lactobacillales</taxon>
        <taxon>Streptococcaceae</taxon>
        <taxon>Streptococcus</taxon>
    </lineage>
</organism>
<dbReference type="RefSeq" id="WP_160333389.1">
    <property type="nucleotide sequence ID" value="NZ_WSRS01000100.1"/>
</dbReference>
<dbReference type="Proteomes" id="UP000461595">
    <property type="component" value="Unassembled WGS sequence"/>
</dbReference>
<dbReference type="EMBL" id="WSRS01000100">
    <property type="protein sequence ID" value="MVX59637.1"/>
    <property type="molecule type" value="Genomic_DNA"/>
</dbReference>
<dbReference type="Gene3D" id="3.40.50.1000">
    <property type="entry name" value="HAD superfamily/HAD-like"/>
    <property type="match status" value="1"/>
</dbReference>
<dbReference type="PANTHER" id="PTHR10000">
    <property type="entry name" value="PHOSPHOSERINE PHOSPHATASE"/>
    <property type="match status" value="1"/>
</dbReference>
<keyword evidence="1" id="KW-0378">Hydrolase</keyword>
<dbReference type="SFLD" id="SFLDG01140">
    <property type="entry name" value="C2.B:_Phosphomannomutase_and_P"/>
    <property type="match status" value="1"/>
</dbReference>
<dbReference type="GO" id="GO:0000287">
    <property type="term" value="F:magnesium ion binding"/>
    <property type="evidence" value="ECO:0007669"/>
    <property type="project" value="TreeGrafter"/>
</dbReference>
<dbReference type="NCBIfam" id="TIGR01484">
    <property type="entry name" value="HAD-SF-IIB"/>
    <property type="match status" value="1"/>
</dbReference>
<dbReference type="OrthoDB" id="9814970at2"/>
<evidence type="ECO:0000313" key="1">
    <source>
        <dbReference type="EMBL" id="MVX59637.1"/>
    </source>
</evidence>
<dbReference type="GO" id="GO:0005829">
    <property type="term" value="C:cytosol"/>
    <property type="evidence" value="ECO:0007669"/>
    <property type="project" value="TreeGrafter"/>
</dbReference>
<evidence type="ECO:0000313" key="2">
    <source>
        <dbReference type="Proteomes" id="UP000461595"/>
    </source>
</evidence>
<sequence length="264" mass="29658">MFRLMATDLDGTFLDGNHQFDQKRFASLLDRLDELGIVFAAASGRGIASMRELFADFRDRMYLIGENGSIIEERGQVIWSRTMDAETVEQLFADLVASPYVDKNQLIFSAEHEVYALETVDADYLELAREYHPQIQLIGDLQEMQEPIFKVTLNLREAEVQEGVAWLVQHLPGYSVMTTGYQTLDIVPTGIDKGAALGRLLLMKDWHPDDLVAFGDQLNDRQMLELAGLAICPENAKDEIKAIADRVIGPASQGSVLKYMEELV</sequence>
<name>A0A7X3KD61_9STRE</name>
<comment type="caution">
    <text evidence="1">The sequence shown here is derived from an EMBL/GenBank/DDBJ whole genome shotgun (WGS) entry which is preliminary data.</text>
</comment>
<dbReference type="GO" id="GO:0016791">
    <property type="term" value="F:phosphatase activity"/>
    <property type="evidence" value="ECO:0007669"/>
    <property type="project" value="TreeGrafter"/>
</dbReference>
<dbReference type="InterPro" id="IPR023214">
    <property type="entry name" value="HAD_sf"/>
</dbReference>
<dbReference type="SFLD" id="SFLDS00003">
    <property type="entry name" value="Haloacid_Dehalogenase"/>
    <property type="match status" value="1"/>
</dbReference>
<dbReference type="AlphaFoldDB" id="A0A7X3KD61"/>
<dbReference type="InterPro" id="IPR036412">
    <property type="entry name" value="HAD-like_sf"/>
</dbReference>
<protein>
    <submittedName>
        <fullName evidence="1">HAD-IIB family hydrolase</fullName>
    </submittedName>
</protein>
<gene>
    <name evidence="1" type="ORF">E5983_08360</name>
</gene>
<proteinExistence type="predicted"/>